<sequence length="326" mass="35924">MELRDIEIFLTLAEELHFGRTAERLHVTPARVSQSIKKQERRIGAALFERNNRAVTLTPIGRQLVEDLRPMYRGLHEGFERAIRAAGGKTEVLRLGMLSSNVQDFRPLLDGFHARHPACEAQIRYVGFGDPFGPLRDGEVDVQIAWLPVREADLTVGPVVRIEPVVLAVGAGHRLAGQKTVSYEDLAGEVVIGGAKPDYWREALVPSHTPSGRPIRIGPAVTAESELLPILSNGEAVALVHSHAGRYHSRPDIAYVPVHDAPPARWALLWRTATETDLIRSFALTAREVEPSVAENDRTTYVPVSGESVSRAPTAIGPASRWHRRA</sequence>
<keyword evidence="3" id="KW-0238">DNA-binding</keyword>
<dbReference type="GO" id="GO:0003677">
    <property type="term" value="F:DNA binding"/>
    <property type="evidence" value="ECO:0007669"/>
    <property type="project" value="UniProtKB-KW"/>
</dbReference>
<name>A0A2T0MM50_9ACTN</name>
<dbReference type="PANTHER" id="PTHR30346">
    <property type="entry name" value="TRANSCRIPTIONAL DUAL REGULATOR HCAR-RELATED"/>
    <property type="match status" value="1"/>
</dbReference>
<keyword evidence="2" id="KW-0805">Transcription regulation</keyword>
<proteinExistence type="inferred from homology"/>
<dbReference type="FunFam" id="1.10.10.10:FF:000001">
    <property type="entry name" value="LysR family transcriptional regulator"/>
    <property type="match status" value="1"/>
</dbReference>
<accession>A0A2T0MM50</accession>
<comment type="caution">
    <text evidence="6">The sequence shown here is derived from an EMBL/GenBank/DDBJ whole genome shotgun (WGS) entry which is preliminary data.</text>
</comment>
<organism evidence="6 7">
    <name type="scientific">Nonomuraea fuscirosea</name>
    <dbReference type="NCBI Taxonomy" id="1291556"/>
    <lineage>
        <taxon>Bacteria</taxon>
        <taxon>Bacillati</taxon>
        <taxon>Actinomycetota</taxon>
        <taxon>Actinomycetes</taxon>
        <taxon>Streptosporangiales</taxon>
        <taxon>Streptosporangiaceae</taxon>
        <taxon>Nonomuraea</taxon>
    </lineage>
</organism>
<dbReference type="PANTHER" id="PTHR30346:SF0">
    <property type="entry name" value="HCA OPERON TRANSCRIPTIONAL ACTIVATOR HCAR"/>
    <property type="match status" value="1"/>
</dbReference>
<dbReference type="PROSITE" id="PS50931">
    <property type="entry name" value="HTH_LYSR"/>
    <property type="match status" value="1"/>
</dbReference>
<dbReference type="Gene3D" id="3.40.190.10">
    <property type="entry name" value="Periplasmic binding protein-like II"/>
    <property type="match status" value="2"/>
</dbReference>
<dbReference type="Gene3D" id="1.10.10.10">
    <property type="entry name" value="Winged helix-like DNA-binding domain superfamily/Winged helix DNA-binding domain"/>
    <property type="match status" value="1"/>
</dbReference>
<evidence type="ECO:0000256" key="1">
    <source>
        <dbReference type="ARBA" id="ARBA00009437"/>
    </source>
</evidence>
<protein>
    <submittedName>
        <fullName evidence="6">LysR family transcriptional regulator</fullName>
    </submittedName>
</protein>
<dbReference type="InterPro" id="IPR036388">
    <property type="entry name" value="WH-like_DNA-bd_sf"/>
</dbReference>
<evidence type="ECO:0000259" key="5">
    <source>
        <dbReference type="PROSITE" id="PS50931"/>
    </source>
</evidence>
<dbReference type="InterPro" id="IPR005119">
    <property type="entry name" value="LysR_subst-bd"/>
</dbReference>
<dbReference type="SUPFAM" id="SSF46785">
    <property type="entry name" value="Winged helix' DNA-binding domain"/>
    <property type="match status" value="1"/>
</dbReference>
<dbReference type="EMBL" id="PVNG01000021">
    <property type="protein sequence ID" value="PRX58926.1"/>
    <property type="molecule type" value="Genomic_DNA"/>
</dbReference>
<reference evidence="6 7" key="1">
    <citation type="submission" date="2018-03" db="EMBL/GenBank/DDBJ databases">
        <title>Genomic Encyclopedia of Type Strains, Phase III (KMG-III): the genomes of soil and plant-associated and newly described type strains.</title>
        <authorList>
            <person name="Whitman W."/>
        </authorList>
    </citation>
    <scope>NUCLEOTIDE SEQUENCE [LARGE SCALE GENOMIC DNA]</scope>
    <source>
        <strain evidence="6 7">CGMCC 4.7104</strain>
    </source>
</reference>
<dbReference type="OrthoDB" id="79118at2"/>
<comment type="similarity">
    <text evidence="1">Belongs to the LysR transcriptional regulatory family.</text>
</comment>
<dbReference type="Pfam" id="PF03466">
    <property type="entry name" value="LysR_substrate"/>
    <property type="match status" value="1"/>
</dbReference>
<keyword evidence="4" id="KW-0804">Transcription</keyword>
<evidence type="ECO:0000256" key="4">
    <source>
        <dbReference type="ARBA" id="ARBA00023163"/>
    </source>
</evidence>
<dbReference type="AlphaFoldDB" id="A0A2T0MM50"/>
<dbReference type="RefSeq" id="WP_106248454.1">
    <property type="nucleotide sequence ID" value="NZ_PVNG01000021.1"/>
</dbReference>
<dbReference type="GO" id="GO:0003700">
    <property type="term" value="F:DNA-binding transcription factor activity"/>
    <property type="evidence" value="ECO:0007669"/>
    <property type="project" value="InterPro"/>
</dbReference>
<dbReference type="SUPFAM" id="SSF53850">
    <property type="entry name" value="Periplasmic binding protein-like II"/>
    <property type="match status" value="1"/>
</dbReference>
<evidence type="ECO:0000256" key="3">
    <source>
        <dbReference type="ARBA" id="ARBA00023125"/>
    </source>
</evidence>
<keyword evidence="7" id="KW-1185">Reference proteome</keyword>
<gene>
    <name evidence="6" type="ORF">B0I32_12130</name>
</gene>
<dbReference type="InterPro" id="IPR000847">
    <property type="entry name" value="LysR_HTH_N"/>
</dbReference>
<evidence type="ECO:0000313" key="6">
    <source>
        <dbReference type="EMBL" id="PRX58926.1"/>
    </source>
</evidence>
<feature type="domain" description="HTH lysR-type" evidence="5">
    <location>
        <begin position="1"/>
        <end position="58"/>
    </location>
</feature>
<evidence type="ECO:0000256" key="2">
    <source>
        <dbReference type="ARBA" id="ARBA00023015"/>
    </source>
</evidence>
<dbReference type="GO" id="GO:0032993">
    <property type="term" value="C:protein-DNA complex"/>
    <property type="evidence" value="ECO:0007669"/>
    <property type="project" value="TreeGrafter"/>
</dbReference>
<dbReference type="Pfam" id="PF00126">
    <property type="entry name" value="HTH_1"/>
    <property type="match status" value="1"/>
</dbReference>
<dbReference type="InterPro" id="IPR036390">
    <property type="entry name" value="WH_DNA-bd_sf"/>
</dbReference>
<dbReference type="Proteomes" id="UP000238312">
    <property type="component" value="Unassembled WGS sequence"/>
</dbReference>
<evidence type="ECO:0000313" key="7">
    <source>
        <dbReference type="Proteomes" id="UP000238312"/>
    </source>
</evidence>